<dbReference type="Proteomes" id="UP001290455">
    <property type="component" value="Unassembled WGS sequence"/>
</dbReference>
<sequence length="64" mass="7573">MKQVMNSLKKKAVEKERTAVLRLEMDYELALLFEAMTENNEKQKTKSIEKLENIRSELIKLKAF</sequence>
<gene>
    <name evidence="1" type="ORF">SM124_02615</name>
</gene>
<evidence type="ECO:0000313" key="1">
    <source>
        <dbReference type="EMBL" id="MDZ5470635.1"/>
    </source>
</evidence>
<accession>A0ABU5IU00</accession>
<keyword evidence="2" id="KW-1185">Reference proteome</keyword>
<dbReference type="RefSeq" id="WP_322444931.1">
    <property type="nucleotide sequence ID" value="NZ_JAXOFX010000001.1"/>
</dbReference>
<reference evidence="1 2" key="1">
    <citation type="submission" date="2023-11" db="EMBL/GenBank/DDBJ databases">
        <title>Bacillus jintuensis, isolated from a mudflat on the Beibu Gulf coast.</title>
        <authorList>
            <person name="Li M."/>
        </authorList>
    </citation>
    <scope>NUCLEOTIDE SEQUENCE [LARGE SCALE GENOMIC DNA]</scope>
    <source>
        <strain evidence="1 2">31A1R</strain>
    </source>
</reference>
<evidence type="ECO:0000313" key="2">
    <source>
        <dbReference type="Proteomes" id="UP001290455"/>
    </source>
</evidence>
<proteinExistence type="predicted"/>
<protein>
    <submittedName>
        <fullName evidence="1">Uncharacterized protein</fullName>
    </submittedName>
</protein>
<organism evidence="1 2">
    <name type="scientific">Robertmurraya mangrovi</name>
    <dbReference type="NCBI Taxonomy" id="3098077"/>
    <lineage>
        <taxon>Bacteria</taxon>
        <taxon>Bacillati</taxon>
        <taxon>Bacillota</taxon>
        <taxon>Bacilli</taxon>
        <taxon>Bacillales</taxon>
        <taxon>Bacillaceae</taxon>
        <taxon>Robertmurraya</taxon>
    </lineage>
</organism>
<dbReference type="EMBL" id="JAXOFX010000001">
    <property type="protein sequence ID" value="MDZ5470635.1"/>
    <property type="molecule type" value="Genomic_DNA"/>
</dbReference>
<name>A0ABU5IU00_9BACI</name>
<comment type="caution">
    <text evidence="1">The sequence shown here is derived from an EMBL/GenBank/DDBJ whole genome shotgun (WGS) entry which is preliminary data.</text>
</comment>